<comment type="caution">
    <text evidence="1">The sequence shown here is derived from an EMBL/GenBank/DDBJ whole genome shotgun (WGS) entry which is preliminary data.</text>
</comment>
<sequence length="106" mass="12131">MRIHHSRGKRSRCMGSLVRFTGRPFSENFFKARGQTFNLVQDRVDSPISTREGEAHAIDNFQGIRSNNDSRDMPIRCQSKTIIDSFTFCKGIRGEHVPLISQKSCK</sequence>
<organism evidence="1 2">
    <name type="scientific">Rubus argutus</name>
    <name type="common">Southern blackberry</name>
    <dbReference type="NCBI Taxonomy" id="59490"/>
    <lineage>
        <taxon>Eukaryota</taxon>
        <taxon>Viridiplantae</taxon>
        <taxon>Streptophyta</taxon>
        <taxon>Embryophyta</taxon>
        <taxon>Tracheophyta</taxon>
        <taxon>Spermatophyta</taxon>
        <taxon>Magnoliopsida</taxon>
        <taxon>eudicotyledons</taxon>
        <taxon>Gunneridae</taxon>
        <taxon>Pentapetalae</taxon>
        <taxon>rosids</taxon>
        <taxon>fabids</taxon>
        <taxon>Rosales</taxon>
        <taxon>Rosaceae</taxon>
        <taxon>Rosoideae</taxon>
        <taxon>Rosoideae incertae sedis</taxon>
        <taxon>Rubus</taxon>
    </lineage>
</organism>
<reference evidence="1 2" key="1">
    <citation type="journal article" date="2023" name="G3 (Bethesda)">
        <title>A chromosome-length genome assembly and annotation of blackberry (Rubus argutus, cv. 'Hillquist').</title>
        <authorList>
            <person name="Bruna T."/>
            <person name="Aryal R."/>
            <person name="Dudchenko O."/>
            <person name="Sargent D.J."/>
            <person name="Mead D."/>
            <person name="Buti M."/>
            <person name="Cavallini A."/>
            <person name="Hytonen T."/>
            <person name="Andres J."/>
            <person name="Pham M."/>
            <person name="Weisz D."/>
            <person name="Mascagni F."/>
            <person name="Usai G."/>
            <person name="Natali L."/>
            <person name="Bassil N."/>
            <person name="Fernandez G.E."/>
            <person name="Lomsadze A."/>
            <person name="Armour M."/>
            <person name="Olukolu B."/>
            <person name="Poorten T."/>
            <person name="Britton C."/>
            <person name="Davik J."/>
            <person name="Ashrafi H."/>
            <person name="Aiden E.L."/>
            <person name="Borodovsky M."/>
            <person name="Worthington M."/>
        </authorList>
    </citation>
    <scope>NUCLEOTIDE SEQUENCE [LARGE SCALE GENOMIC DNA]</scope>
    <source>
        <strain evidence="1">PI 553951</strain>
    </source>
</reference>
<evidence type="ECO:0000313" key="1">
    <source>
        <dbReference type="EMBL" id="KAK9928070.1"/>
    </source>
</evidence>
<accession>A0AAW1WTG7</accession>
<dbReference type="EMBL" id="JBEDUW010000005">
    <property type="protein sequence ID" value="KAK9928070.1"/>
    <property type="molecule type" value="Genomic_DNA"/>
</dbReference>
<evidence type="ECO:0000313" key="2">
    <source>
        <dbReference type="Proteomes" id="UP001457282"/>
    </source>
</evidence>
<name>A0AAW1WTG7_RUBAR</name>
<proteinExistence type="predicted"/>
<dbReference type="Proteomes" id="UP001457282">
    <property type="component" value="Unassembled WGS sequence"/>
</dbReference>
<gene>
    <name evidence="1" type="ORF">M0R45_025224</name>
</gene>
<protein>
    <submittedName>
        <fullName evidence="1">Uncharacterized protein</fullName>
    </submittedName>
</protein>
<keyword evidence="2" id="KW-1185">Reference proteome</keyword>
<dbReference type="AlphaFoldDB" id="A0AAW1WTG7"/>